<sequence>MPLLDVSDILNDPMFADELAVTRVTQSVDSHGRVKETSQTTTISGVVTADTGDILDRIDTGSRLKGSIMVHTQFQLTAGYGDVAADILSWNGRSYTVSNVNDYSRYGAGFVAATCDLISP</sequence>
<keyword evidence="2" id="KW-1185">Reference proteome</keyword>
<evidence type="ECO:0000313" key="2">
    <source>
        <dbReference type="Proteomes" id="UP000537592"/>
    </source>
</evidence>
<protein>
    <recommendedName>
        <fullName evidence="3">Bacteriophage protein</fullName>
    </recommendedName>
</protein>
<name>A0A7W5Z349_9HYPH</name>
<proteinExistence type="predicted"/>
<dbReference type="EMBL" id="JACICC010000002">
    <property type="protein sequence ID" value="MBB3808756.1"/>
    <property type="molecule type" value="Genomic_DNA"/>
</dbReference>
<evidence type="ECO:0000313" key="1">
    <source>
        <dbReference type="EMBL" id="MBB3808756.1"/>
    </source>
</evidence>
<comment type="caution">
    <text evidence="1">The sequence shown here is derived from an EMBL/GenBank/DDBJ whole genome shotgun (WGS) entry which is preliminary data.</text>
</comment>
<organism evidence="1 2">
    <name type="scientific">Pseudochelatococcus contaminans</name>
    <dbReference type="NCBI Taxonomy" id="1538103"/>
    <lineage>
        <taxon>Bacteria</taxon>
        <taxon>Pseudomonadati</taxon>
        <taxon>Pseudomonadota</taxon>
        <taxon>Alphaproteobacteria</taxon>
        <taxon>Hyphomicrobiales</taxon>
        <taxon>Chelatococcaceae</taxon>
        <taxon>Pseudochelatococcus</taxon>
    </lineage>
</organism>
<reference evidence="1 2" key="1">
    <citation type="submission" date="2020-08" db="EMBL/GenBank/DDBJ databases">
        <title>Genomic Encyclopedia of Type Strains, Phase IV (KMG-IV): sequencing the most valuable type-strain genomes for metagenomic binning, comparative biology and taxonomic classification.</title>
        <authorList>
            <person name="Goeker M."/>
        </authorList>
    </citation>
    <scope>NUCLEOTIDE SEQUENCE [LARGE SCALE GENOMIC DNA]</scope>
    <source>
        <strain evidence="1 2">DSM 28760</strain>
    </source>
</reference>
<evidence type="ECO:0008006" key="3">
    <source>
        <dbReference type="Google" id="ProtNLM"/>
    </source>
</evidence>
<dbReference type="RefSeq" id="WP_183750802.1">
    <property type="nucleotide sequence ID" value="NZ_JACICC010000002.1"/>
</dbReference>
<dbReference type="Proteomes" id="UP000537592">
    <property type="component" value="Unassembled WGS sequence"/>
</dbReference>
<dbReference type="AlphaFoldDB" id="A0A7W5Z349"/>
<accession>A0A7W5Z349</accession>
<gene>
    <name evidence="1" type="ORF">FHS81_000826</name>
</gene>